<feature type="domain" description="SRCR" evidence="11">
    <location>
        <begin position="114"/>
        <end position="212"/>
    </location>
</feature>
<proteinExistence type="predicted"/>
<dbReference type="PRINTS" id="PR00258">
    <property type="entry name" value="SPERACTRCPTR"/>
</dbReference>
<evidence type="ECO:0000313" key="14">
    <source>
        <dbReference type="Proteomes" id="UP000014760"/>
    </source>
</evidence>
<reference evidence="14" key="1">
    <citation type="submission" date="2012-12" db="EMBL/GenBank/DDBJ databases">
        <authorList>
            <person name="Hellsten U."/>
            <person name="Grimwood J."/>
            <person name="Chapman J.A."/>
            <person name="Shapiro H."/>
            <person name="Aerts A."/>
            <person name="Otillar R.P."/>
            <person name="Terry A.Y."/>
            <person name="Boore J.L."/>
            <person name="Simakov O."/>
            <person name="Marletaz F."/>
            <person name="Cho S.-J."/>
            <person name="Edsinger-Gonzales E."/>
            <person name="Havlak P."/>
            <person name="Kuo D.-H."/>
            <person name="Larsson T."/>
            <person name="Lv J."/>
            <person name="Arendt D."/>
            <person name="Savage R."/>
            <person name="Osoegawa K."/>
            <person name="de Jong P."/>
            <person name="Lindberg D.R."/>
            <person name="Seaver E.C."/>
            <person name="Weisblat D.A."/>
            <person name="Putnam N.H."/>
            <person name="Grigoriev I.V."/>
            <person name="Rokhsar D.S."/>
        </authorList>
    </citation>
    <scope>NUCLEOTIDE SEQUENCE</scope>
    <source>
        <strain evidence="14">I ESC-2004</strain>
    </source>
</reference>
<keyword evidence="4" id="KW-0677">Repeat</keyword>
<dbReference type="OMA" id="YRREAQF"/>
<dbReference type="FunFam" id="3.10.250.10:FF:000011">
    <property type="entry name" value="Scavenger receptor class A member 5"/>
    <property type="match status" value="1"/>
</dbReference>
<feature type="disulfide bond" evidence="10">
    <location>
        <begin position="181"/>
        <end position="191"/>
    </location>
</feature>
<keyword evidence="6" id="KW-0472">Membrane</keyword>
<evidence type="ECO:0000313" key="12">
    <source>
        <dbReference type="EMBL" id="ELT96946.1"/>
    </source>
</evidence>
<evidence type="ECO:0000256" key="3">
    <source>
        <dbReference type="ARBA" id="ARBA00022729"/>
    </source>
</evidence>
<evidence type="ECO:0000256" key="10">
    <source>
        <dbReference type="PROSITE-ProRule" id="PRU00196"/>
    </source>
</evidence>
<dbReference type="SMART" id="SM00202">
    <property type="entry name" value="SR"/>
    <property type="match status" value="5"/>
</dbReference>
<name>R7TZW8_CAPTE</name>
<feature type="disulfide bond" evidence="10">
    <location>
        <begin position="396"/>
        <end position="406"/>
    </location>
</feature>
<evidence type="ECO:0000256" key="9">
    <source>
        <dbReference type="ARBA" id="ARBA00023180"/>
    </source>
</evidence>
<dbReference type="EnsemblMetazoa" id="CapteT171695">
    <property type="protein sequence ID" value="CapteP171695"/>
    <property type="gene ID" value="CapteG171695"/>
</dbReference>
<dbReference type="PANTHER" id="PTHR19331:SF487">
    <property type="entry name" value="SOLUBLE SCAVENGER RECEPTOR CYSTEINE-RICH DOMAIN-CONTAINING PROTEIN SSC5D"/>
    <property type="match status" value="1"/>
</dbReference>
<feature type="domain" description="SRCR" evidence="11">
    <location>
        <begin position="222"/>
        <end position="323"/>
    </location>
</feature>
<keyword evidence="5" id="KW-1133">Transmembrane helix</keyword>
<keyword evidence="2" id="KW-0812">Transmembrane</keyword>
<evidence type="ECO:0000256" key="1">
    <source>
        <dbReference type="ARBA" id="ARBA00004167"/>
    </source>
</evidence>
<dbReference type="GO" id="GO:0016020">
    <property type="term" value="C:membrane"/>
    <property type="evidence" value="ECO:0007669"/>
    <property type="project" value="UniProtKB-SubCell"/>
</dbReference>
<dbReference type="AlphaFoldDB" id="R7TZW8"/>
<evidence type="ECO:0000256" key="8">
    <source>
        <dbReference type="ARBA" id="ARBA00023170"/>
    </source>
</evidence>
<organism evidence="12">
    <name type="scientific">Capitella teleta</name>
    <name type="common">Polychaete worm</name>
    <dbReference type="NCBI Taxonomy" id="283909"/>
    <lineage>
        <taxon>Eukaryota</taxon>
        <taxon>Metazoa</taxon>
        <taxon>Spiralia</taxon>
        <taxon>Lophotrochozoa</taxon>
        <taxon>Annelida</taxon>
        <taxon>Polychaeta</taxon>
        <taxon>Sedentaria</taxon>
        <taxon>Scolecida</taxon>
        <taxon>Capitellidae</taxon>
        <taxon>Capitella</taxon>
    </lineage>
</organism>
<evidence type="ECO:0000256" key="2">
    <source>
        <dbReference type="ARBA" id="ARBA00022692"/>
    </source>
</evidence>
<dbReference type="EMBL" id="KB308715">
    <property type="protein sequence ID" value="ELT96946.1"/>
    <property type="molecule type" value="Genomic_DNA"/>
</dbReference>
<keyword evidence="14" id="KW-1185">Reference proteome</keyword>
<feature type="disulfide bond" evidence="10">
    <location>
        <begin position="501"/>
        <end position="511"/>
    </location>
</feature>
<dbReference type="OrthoDB" id="6156774at2759"/>
<evidence type="ECO:0000256" key="7">
    <source>
        <dbReference type="ARBA" id="ARBA00023157"/>
    </source>
</evidence>
<sequence>MCCRGSSPASEVRLVGGSNRFEGRLEVYYAQQWGTVCDDEFDDIDAGVFCRMLGYGCGVYLMSPKEGGPIWLDDIGCNGQEDHVSECPKSSWGITNCGHTEDVSIRCDQHGGSYRLVDGPHSAEGKVEVFHESTWKAACMTHVIIERICQQLGYLSGKILLDPTEKYGQGSRVIWMNGVSCYGNESTVQDCSYGEIGFSDCDHNENVYLQCSHQVSLIPDDIRLLNGRSPNEGVLQVLHDGTWGTVCDDGFDSSVASLFCQLFGFSSGEALLEPDERFGSGNDVIWMDDVICSPEARDLNECEFNGWGEVDCDHSEDVSVRCLGERVTLRLVDGALRGFGRLEVFYDGQWGTVCDDGFTNNEAKVFCSALGYRDGSPSRIQYGKSTGPIWMDDVVCKEAGTSLADCEHAPFGTNNCEHIEDISLQCVGYIGYPVRLLDGVFKNEGRVEIFLNLEWGTMCGEGFTDLEANVVCRMLGYGRGISLGNQYGPGWDNIWVDSLRCHGQEETIIACFGLVFGPGTCDHDSDVSVRCLE</sequence>
<evidence type="ECO:0000259" key="11">
    <source>
        <dbReference type="PROSITE" id="PS50287"/>
    </source>
</evidence>
<keyword evidence="7 10" id="KW-1015">Disulfide bond</keyword>
<keyword evidence="9" id="KW-0325">Glycoprotein</keyword>
<reference evidence="13" key="3">
    <citation type="submission" date="2015-06" db="UniProtKB">
        <authorList>
            <consortium name="EnsemblMetazoa"/>
        </authorList>
    </citation>
    <scope>IDENTIFICATION</scope>
</reference>
<dbReference type="PROSITE" id="PS00420">
    <property type="entry name" value="SRCR_1"/>
    <property type="match status" value="4"/>
</dbReference>
<evidence type="ECO:0000313" key="13">
    <source>
        <dbReference type="EnsemblMetazoa" id="CapteP171695"/>
    </source>
</evidence>
<dbReference type="EMBL" id="AMQN01011137">
    <property type="status" value="NOT_ANNOTATED_CDS"/>
    <property type="molecule type" value="Genomic_DNA"/>
</dbReference>
<dbReference type="Gene3D" id="3.10.250.10">
    <property type="entry name" value="SRCR-like domain"/>
    <property type="match status" value="5"/>
</dbReference>
<dbReference type="FunFam" id="3.10.250.10:FF:000016">
    <property type="entry name" value="Scavenger receptor cysteine-rich protein type 12"/>
    <property type="match status" value="1"/>
</dbReference>
<accession>R7TZW8</accession>
<dbReference type="PANTHER" id="PTHR19331">
    <property type="entry name" value="SCAVENGER RECEPTOR DOMAIN-CONTAINING"/>
    <property type="match status" value="1"/>
</dbReference>
<comment type="caution">
    <text evidence="10">Lacks conserved residue(s) required for the propagation of feature annotation.</text>
</comment>
<gene>
    <name evidence="12" type="ORF">CAPTEDRAFT_171695</name>
</gene>
<comment type="subcellular location">
    <subcellularLocation>
        <location evidence="1">Membrane</location>
        <topology evidence="1">Single-pass membrane protein</topology>
    </subcellularLocation>
</comment>
<evidence type="ECO:0000256" key="6">
    <source>
        <dbReference type="ARBA" id="ARBA00023136"/>
    </source>
</evidence>
<dbReference type="SUPFAM" id="SSF56487">
    <property type="entry name" value="SRCR-like"/>
    <property type="match status" value="5"/>
</dbReference>
<evidence type="ECO:0000256" key="4">
    <source>
        <dbReference type="ARBA" id="ARBA00022737"/>
    </source>
</evidence>
<protein>
    <recommendedName>
        <fullName evidence="11">SRCR domain-containing protein</fullName>
    </recommendedName>
</protein>
<dbReference type="Pfam" id="PF00530">
    <property type="entry name" value="SRCR"/>
    <property type="match status" value="5"/>
</dbReference>
<feature type="domain" description="SRCR" evidence="11">
    <location>
        <begin position="12"/>
        <end position="108"/>
    </location>
</feature>
<feature type="domain" description="SRCR" evidence="11">
    <location>
        <begin position="329"/>
        <end position="427"/>
    </location>
</feature>
<feature type="domain" description="SRCR" evidence="11">
    <location>
        <begin position="434"/>
        <end position="532"/>
    </location>
</feature>
<dbReference type="InterPro" id="IPR036772">
    <property type="entry name" value="SRCR-like_dom_sf"/>
</dbReference>
<dbReference type="FunFam" id="3.10.250.10:FF:000001">
    <property type="entry name" value="Lysyl oxidase 4 isoform X1"/>
    <property type="match status" value="2"/>
</dbReference>
<keyword evidence="3" id="KW-0732">Signal</keyword>
<dbReference type="PROSITE" id="PS50287">
    <property type="entry name" value="SRCR_2"/>
    <property type="match status" value="5"/>
</dbReference>
<feature type="disulfide bond" evidence="10">
    <location>
        <begin position="77"/>
        <end position="87"/>
    </location>
</feature>
<reference evidence="12 14" key="2">
    <citation type="journal article" date="2013" name="Nature">
        <title>Insights into bilaterian evolution from three spiralian genomes.</title>
        <authorList>
            <person name="Simakov O."/>
            <person name="Marletaz F."/>
            <person name="Cho S.J."/>
            <person name="Edsinger-Gonzales E."/>
            <person name="Havlak P."/>
            <person name="Hellsten U."/>
            <person name="Kuo D.H."/>
            <person name="Larsson T."/>
            <person name="Lv J."/>
            <person name="Arendt D."/>
            <person name="Savage R."/>
            <person name="Osoegawa K."/>
            <person name="de Jong P."/>
            <person name="Grimwood J."/>
            <person name="Chapman J.A."/>
            <person name="Shapiro H."/>
            <person name="Aerts A."/>
            <person name="Otillar R.P."/>
            <person name="Terry A.Y."/>
            <person name="Boore J.L."/>
            <person name="Grigoriev I.V."/>
            <person name="Lindberg D.R."/>
            <person name="Seaver E.C."/>
            <person name="Weisblat D.A."/>
            <person name="Putnam N.H."/>
            <person name="Rokhsar D.S."/>
        </authorList>
    </citation>
    <scope>NUCLEOTIDE SEQUENCE</scope>
    <source>
        <strain evidence="12 14">I ESC-2004</strain>
    </source>
</reference>
<evidence type="ECO:0000256" key="5">
    <source>
        <dbReference type="ARBA" id="ARBA00022989"/>
    </source>
</evidence>
<dbReference type="FunFam" id="3.10.250.10:FF:000007">
    <property type="entry name" value="Soluble scavenger receptor cysteine-rich domain-containing protein SSC5D"/>
    <property type="match status" value="1"/>
</dbReference>
<dbReference type="InterPro" id="IPR001190">
    <property type="entry name" value="SRCR"/>
</dbReference>
<feature type="disulfide bond" evidence="10">
    <location>
        <begin position="292"/>
        <end position="302"/>
    </location>
</feature>
<dbReference type="HOGENOM" id="CLU_002555_11_2_1"/>
<keyword evidence="8" id="KW-0675">Receptor</keyword>
<dbReference type="Proteomes" id="UP000014760">
    <property type="component" value="Unassembled WGS sequence"/>
</dbReference>